<evidence type="ECO:0000313" key="4">
    <source>
        <dbReference type="Proteomes" id="UP000231383"/>
    </source>
</evidence>
<proteinExistence type="inferred from homology"/>
<dbReference type="PANTHER" id="PTHR35601">
    <property type="entry name" value="TOXIN RELE"/>
    <property type="match status" value="1"/>
</dbReference>
<evidence type="ECO:0000256" key="1">
    <source>
        <dbReference type="ARBA" id="ARBA00006226"/>
    </source>
</evidence>
<dbReference type="Pfam" id="PF05016">
    <property type="entry name" value="ParE_toxin"/>
    <property type="match status" value="1"/>
</dbReference>
<dbReference type="EMBL" id="PFSC01000180">
    <property type="protein sequence ID" value="PJC30200.1"/>
    <property type="molecule type" value="Genomic_DNA"/>
</dbReference>
<accession>A0A2M8EWF4</accession>
<name>A0A2M8EWF4_9BACT</name>
<comment type="similarity">
    <text evidence="1">Belongs to the RelE toxin family.</text>
</comment>
<sequence length="96" mass="11186">MIGKMLKKNSGSMMYKIKITAKAKRELKNLSVRHEKALDAIYEELKDNPHLGKPLTRELMGRFSFRVGTHRIIYNINERDKNIFILTAGHRGIVYK</sequence>
<reference evidence="4" key="1">
    <citation type="submission" date="2017-09" db="EMBL/GenBank/DDBJ databases">
        <title>Depth-based differentiation of microbial function through sediment-hosted aquifers and enrichment of novel symbionts in the deep terrestrial subsurface.</title>
        <authorList>
            <person name="Probst A.J."/>
            <person name="Ladd B."/>
            <person name="Jarett J.K."/>
            <person name="Geller-Mcgrath D.E."/>
            <person name="Sieber C.M.K."/>
            <person name="Emerson J.B."/>
            <person name="Anantharaman K."/>
            <person name="Thomas B.C."/>
            <person name="Malmstrom R."/>
            <person name="Stieglmeier M."/>
            <person name="Klingl A."/>
            <person name="Woyke T."/>
            <person name="Ryan C.M."/>
            <person name="Banfield J.F."/>
        </authorList>
    </citation>
    <scope>NUCLEOTIDE SEQUENCE [LARGE SCALE GENOMIC DNA]</scope>
</reference>
<dbReference type="PANTHER" id="PTHR35601:SF1">
    <property type="entry name" value="TOXIN RELE"/>
    <property type="match status" value="1"/>
</dbReference>
<gene>
    <name evidence="3" type="ORF">CO051_06960</name>
</gene>
<dbReference type="AlphaFoldDB" id="A0A2M8EWF4"/>
<comment type="caution">
    <text evidence="3">The sequence shown here is derived from an EMBL/GenBank/DDBJ whole genome shotgun (WGS) entry which is preliminary data.</text>
</comment>
<dbReference type="SUPFAM" id="SSF143011">
    <property type="entry name" value="RelE-like"/>
    <property type="match status" value="1"/>
</dbReference>
<evidence type="ECO:0000256" key="2">
    <source>
        <dbReference type="ARBA" id="ARBA00022649"/>
    </source>
</evidence>
<keyword evidence="2" id="KW-1277">Toxin-antitoxin system</keyword>
<evidence type="ECO:0000313" key="3">
    <source>
        <dbReference type="EMBL" id="PJC30200.1"/>
    </source>
</evidence>
<dbReference type="InterPro" id="IPR035093">
    <property type="entry name" value="RelE/ParE_toxin_dom_sf"/>
</dbReference>
<organism evidence="3 4">
    <name type="scientific">Candidatus Roizmanbacteria bacterium CG_4_9_14_0_2_um_filter_39_13</name>
    <dbReference type="NCBI Taxonomy" id="1974839"/>
    <lineage>
        <taxon>Bacteria</taxon>
        <taxon>Candidatus Roizmaniibacteriota</taxon>
    </lineage>
</organism>
<dbReference type="InterPro" id="IPR007712">
    <property type="entry name" value="RelE/ParE_toxin"/>
</dbReference>
<dbReference type="Proteomes" id="UP000231383">
    <property type="component" value="Unassembled WGS sequence"/>
</dbReference>
<protein>
    <submittedName>
        <fullName evidence="3">Type II toxin-antitoxin system RelE/ParE family toxin</fullName>
    </submittedName>
</protein>
<dbReference type="Gene3D" id="3.30.2310.20">
    <property type="entry name" value="RelE-like"/>
    <property type="match status" value="1"/>
</dbReference>